<name>A0AAP2JWT5_PRORE</name>
<dbReference type="RefSeq" id="WP_131680142.1">
    <property type="nucleotide sequence ID" value="NZ_SHCZ01000003.1"/>
</dbReference>
<proteinExistence type="predicted"/>
<comment type="caution">
    <text evidence="2">The sequence shown here is derived from an EMBL/GenBank/DDBJ whole genome shotgun (WGS) entry which is preliminary data.</text>
</comment>
<protein>
    <submittedName>
        <fullName evidence="2">Uncharacterized protein</fullName>
    </submittedName>
</protein>
<dbReference type="AlphaFoldDB" id="A0AAP2JWT5"/>
<organism evidence="2 3">
    <name type="scientific">Providencia rettgeri</name>
    <dbReference type="NCBI Taxonomy" id="587"/>
    <lineage>
        <taxon>Bacteria</taxon>
        <taxon>Pseudomonadati</taxon>
        <taxon>Pseudomonadota</taxon>
        <taxon>Gammaproteobacteria</taxon>
        <taxon>Enterobacterales</taxon>
        <taxon>Morganellaceae</taxon>
        <taxon>Providencia</taxon>
    </lineage>
</organism>
<evidence type="ECO:0000313" key="2">
    <source>
        <dbReference type="EMBL" id="MBX6980112.1"/>
    </source>
</evidence>
<keyword evidence="1" id="KW-0732">Signal</keyword>
<dbReference type="Pfam" id="PF12869">
    <property type="entry name" value="tRNA_anti-like"/>
    <property type="match status" value="1"/>
</dbReference>
<feature type="signal peptide" evidence="1">
    <location>
        <begin position="1"/>
        <end position="19"/>
    </location>
</feature>
<evidence type="ECO:0000256" key="1">
    <source>
        <dbReference type="SAM" id="SignalP"/>
    </source>
</evidence>
<evidence type="ECO:0000313" key="3">
    <source>
        <dbReference type="Proteomes" id="UP000824410"/>
    </source>
</evidence>
<gene>
    <name evidence="2" type="ORF">EX242_07545</name>
</gene>
<sequence length="241" mass="26464">MLIKVLFIASLLLPAVSYSSSLEQEDIAVNNLIRSMVEDDANTFLRHGKTVFFNGIGSYSSNEIIADYRSNELYANKKYLNKVLRITGKASEIRADSSGNGIIEMGNAGYSTGLRLHIDGDSEYAINLTKGAPVDVICVGGKLAHGVPVMQDCSSASEYTDILSNAYLSGLNKDPDTKAIFYSILKGNESELYKPCLAGAKECLDAIQSLVREGINPWDKAEIYLRAHYPEVEKKHNPLFK</sequence>
<feature type="chain" id="PRO_5044474757" evidence="1">
    <location>
        <begin position="20"/>
        <end position="241"/>
    </location>
</feature>
<reference evidence="2" key="1">
    <citation type="submission" date="2019-02" db="EMBL/GenBank/DDBJ databases">
        <title>Genomic characterization of isolates from hospital effluents in KZN, South Africa.</title>
        <authorList>
            <person name="Ntshobeni N."/>
            <person name="Allam M."/>
            <person name="Ismail A."/>
            <person name="Amoako D."/>
            <person name="Essack S."/>
            <person name="Chenia H."/>
        </authorList>
    </citation>
    <scope>NUCLEOTIDE SEQUENCE</scope>
    <source>
        <strain evidence="2">AFE97_S1</strain>
    </source>
</reference>
<dbReference type="EMBL" id="SHDO01000008">
    <property type="protein sequence ID" value="MBX6980112.1"/>
    <property type="molecule type" value="Genomic_DNA"/>
</dbReference>
<dbReference type="Proteomes" id="UP000824410">
    <property type="component" value="Unassembled WGS sequence"/>
</dbReference>
<dbReference type="InterPro" id="IPR024422">
    <property type="entry name" value="Protein_unknown_function_OB"/>
</dbReference>
<accession>A0AAP2JWT5</accession>